<reference evidence="2" key="2">
    <citation type="submission" date="2025-08" db="UniProtKB">
        <authorList>
            <consortium name="RefSeq"/>
        </authorList>
    </citation>
    <scope>IDENTIFICATION</scope>
    <source>
        <tissue evidence="2">Leaf</tissue>
    </source>
</reference>
<gene>
    <name evidence="2" type="primary">LOC142168352</name>
</gene>
<accession>A0AC58SJH6</accession>
<protein>
    <submittedName>
        <fullName evidence="2">Secreted RxLR effector protein 161-like</fullName>
    </submittedName>
</protein>
<reference evidence="1" key="1">
    <citation type="journal article" date="2014" name="Nat. Commun.">
        <title>The tobacco genome sequence and its comparison with those of tomato and potato.</title>
        <authorList>
            <person name="Sierro N."/>
            <person name="Battey J.N."/>
            <person name="Ouadi S."/>
            <person name="Bakaher N."/>
            <person name="Bovet L."/>
            <person name="Willig A."/>
            <person name="Goepfert S."/>
            <person name="Peitsch M.C."/>
            <person name="Ivanov N.V."/>
        </authorList>
    </citation>
    <scope>NUCLEOTIDE SEQUENCE [LARGE SCALE GENOMIC DNA]</scope>
</reference>
<organism evidence="1 2">
    <name type="scientific">Nicotiana tabacum</name>
    <name type="common">Common tobacco</name>
    <dbReference type="NCBI Taxonomy" id="4097"/>
    <lineage>
        <taxon>Eukaryota</taxon>
        <taxon>Viridiplantae</taxon>
        <taxon>Streptophyta</taxon>
        <taxon>Embryophyta</taxon>
        <taxon>Tracheophyta</taxon>
        <taxon>Spermatophyta</taxon>
        <taxon>Magnoliopsida</taxon>
        <taxon>eudicotyledons</taxon>
        <taxon>Gunneridae</taxon>
        <taxon>Pentapetalae</taxon>
        <taxon>asterids</taxon>
        <taxon>lamiids</taxon>
        <taxon>Solanales</taxon>
        <taxon>Solanaceae</taxon>
        <taxon>Nicotianoideae</taxon>
        <taxon>Nicotianeae</taxon>
        <taxon>Nicotiana</taxon>
    </lineage>
</organism>
<sequence length="182" mass="20771">MLEDACQYQKLIGKLLYLTMSRPDIAFSVQTLSQFMQQPKKSHWDAAIRVVKYIKRELGLGILLSSQSSNEINVFCDADWASCPNTRKSVLRYLIKYGESPVSWKSKKQNTVSKSSVEDEYRSMASAVSEVVWLTALLKELGTEVKLPIHVHSDSKAAMQIYISKSSVSRKNKTHRDRLSFY</sequence>
<dbReference type="Proteomes" id="UP000790787">
    <property type="component" value="Chromosome 13"/>
</dbReference>
<proteinExistence type="predicted"/>
<evidence type="ECO:0000313" key="2">
    <source>
        <dbReference type="RefSeq" id="XP_075085131.1"/>
    </source>
</evidence>
<keyword evidence="1" id="KW-1185">Reference proteome</keyword>
<dbReference type="RefSeq" id="XP_075085131.1">
    <property type="nucleotide sequence ID" value="XM_075229030.1"/>
</dbReference>
<evidence type="ECO:0000313" key="1">
    <source>
        <dbReference type="Proteomes" id="UP000790787"/>
    </source>
</evidence>
<name>A0AC58SJH6_TOBAC</name>